<dbReference type="AlphaFoldDB" id="A0A382G535"/>
<organism evidence="1">
    <name type="scientific">marine metagenome</name>
    <dbReference type="NCBI Taxonomy" id="408172"/>
    <lineage>
        <taxon>unclassified sequences</taxon>
        <taxon>metagenomes</taxon>
        <taxon>ecological metagenomes</taxon>
    </lineage>
</organism>
<dbReference type="Gene3D" id="1.20.1290.10">
    <property type="entry name" value="AhpD-like"/>
    <property type="match status" value="1"/>
</dbReference>
<sequence length="189" mass="20902">MLSVENATGSLKDAYDLAKTPAGTVDNVMRIHSQRPHTMVGHLTLYRSVLHHQDNTLPLWFLEAVGVFTSLLNNCEYSFTHHCTNMRRLLKDDERFAAIETALRGQAPEAAFSGKELALMRYTEKLTISPGKVEAADLEAAKSAGATDGEILEVNQVCAYFCYSNRTINGLGVTLAGDKVGYYKEQQKD</sequence>
<gene>
    <name evidence="1" type="ORF">METZ01_LOCUS222836</name>
</gene>
<dbReference type="PANTHER" id="PTHR35446">
    <property type="entry name" value="SI:CH211-175M2.5"/>
    <property type="match status" value="1"/>
</dbReference>
<name>A0A382G535_9ZZZZ</name>
<dbReference type="PANTHER" id="PTHR35446:SF2">
    <property type="entry name" value="CARBOXYMUCONOLACTONE DECARBOXYLASE-LIKE DOMAIN-CONTAINING PROTEIN"/>
    <property type="match status" value="1"/>
</dbReference>
<accession>A0A382G535</accession>
<evidence type="ECO:0008006" key="2">
    <source>
        <dbReference type="Google" id="ProtNLM"/>
    </source>
</evidence>
<reference evidence="1" key="1">
    <citation type="submission" date="2018-05" db="EMBL/GenBank/DDBJ databases">
        <authorList>
            <person name="Lanie J.A."/>
            <person name="Ng W.-L."/>
            <person name="Kazmierczak K.M."/>
            <person name="Andrzejewski T.M."/>
            <person name="Davidsen T.M."/>
            <person name="Wayne K.J."/>
            <person name="Tettelin H."/>
            <person name="Glass J.I."/>
            <person name="Rusch D."/>
            <person name="Podicherti R."/>
            <person name="Tsui H.-C.T."/>
            <person name="Winkler M.E."/>
        </authorList>
    </citation>
    <scope>NUCLEOTIDE SEQUENCE</scope>
</reference>
<dbReference type="InterPro" id="IPR029032">
    <property type="entry name" value="AhpD-like"/>
</dbReference>
<proteinExistence type="predicted"/>
<evidence type="ECO:0000313" key="1">
    <source>
        <dbReference type="EMBL" id="SVB69982.1"/>
    </source>
</evidence>
<dbReference type="SUPFAM" id="SSF69118">
    <property type="entry name" value="AhpD-like"/>
    <property type="match status" value="1"/>
</dbReference>
<protein>
    <recommendedName>
        <fullName evidence="2">Carboxymuconolactone decarboxylase-like domain-containing protein</fullName>
    </recommendedName>
</protein>
<dbReference type="EMBL" id="UINC01053456">
    <property type="protein sequence ID" value="SVB69982.1"/>
    <property type="molecule type" value="Genomic_DNA"/>
</dbReference>